<dbReference type="InterPro" id="IPR057480">
    <property type="entry name" value="MAP1A/B/S-like_MBL"/>
</dbReference>
<dbReference type="GO" id="GO:0005874">
    <property type="term" value="C:microtubule"/>
    <property type="evidence" value="ECO:0007669"/>
    <property type="project" value="InterPro"/>
</dbReference>
<gene>
    <name evidence="3" type="ORF">KIN20_005914</name>
</gene>
<dbReference type="AlphaFoldDB" id="A0AAD5QHV8"/>
<feature type="compositionally biased region" description="Basic and acidic residues" evidence="1">
    <location>
        <begin position="472"/>
        <end position="495"/>
    </location>
</feature>
<feature type="compositionally biased region" description="Basic and acidic residues" evidence="1">
    <location>
        <begin position="430"/>
        <end position="444"/>
    </location>
</feature>
<keyword evidence="4" id="KW-1185">Reference proteome</keyword>
<organism evidence="3 4">
    <name type="scientific">Parelaphostrongylus tenuis</name>
    <name type="common">Meningeal worm</name>
    <dbReference type="NCBI Taxonomy" id="148309"/>
    <lineage>
        <taxon>Eukaryota</taxon>
        <taxon>Metazoa</taxon>
        <taxon>Ecdysozoa</taxon>
        <taxon>Nematoda</taxon>
        <taxon>Chromadorea</taxon>
        <taxon>Rhabditida</taxon>
        <taxon>Rhabditina</taxon>
        <taxon>Rhabditomorpha</taxon>
        <taxon>Strongyloidea</taxon>
        <taxon>Metastrongylidae</taxon>
        <taxon>Parelaphostrongylus</taxon>
    </lineage>
</organism>
<dbReference type="GO" id="GO:0016358">
    <property type="term" value="P:dendrite development"/>
    <property type="evidence" value="ECO:0007669"/>
    <property type="project" value="TreeGrafter"/>
</dbReference>
<sequence length="909" mass="96931">MAYVPSSDLPSAYLISSDADAVLLDLMGTFVLLDGGTQEIRFAKHVRQIDANVISAPTKAALTNAVELNKDAVVPLVGNIPTVKSAGSPDSVARLLKDIERTTESLPITPARFNLKYEPIVISKSLRTGRLEMFVLSGDAKEIETLRVAVENGDEQAIEKAASNNGTISILVWFPARPADPIKRILHTGTAPFARIVSALEKAKSLPFLHSPVVTVANAYKENGIHAKVANSKTSLPSRNPPPTSTGNAVKAQPSKRPAAPLAVGGVPPRAGVPTMPKSTTAATQRPARPSNITPANNNRTRVTTSATSTAKTTSAVRTGNNTSANKKPKANEAPIHKTLVSSVKNAPVTRPVLVANKAAGAVDTKTSPSKPPEGNQISTVVPKESPEPVLVTNDGDDRRRIGSDVLSNATTPDPIPSSDHNSVEELDDHGDYQRSPERDHELEPNESPQPSSPGASSIISASDQTPMSGTHSKDVSVSDSLHTPRRDITPKDEYPTEPTESSVSPTANDSLPVLPPKIDSPNVGPPTEPSIPPSSNDSLPTSPSNADNSPKVEPPTEPSSSPGALPANTANSPKVEPSKEPSSSPGALPGSTDKNPPGHCPTPSSIQEDRDVVLEGDVPEEFKGPYVPQQVGENGLLDDLEDPPRLKRISMDTDDVERESETEEWNNKSATEDLSEAARKLSLQMIHDASTPLASALASSLVEGVENTIKAAGSTVEYVVDQASKGWDAIVEETKDASKQLNEKMLAMQNRSPIMEDDDGNHAVKYQETDPIIDSVLETVANDSDRVDLALSNGGSEEETHEKDGKRRHEVDEDGFRVAADSHQMRLFLLPPSSTRGTRAPLIPHLSRPLFFELATVPHFNGKCSITDEPSATEYFTNIRSTNYILHTEDISPSVLDGWLAGKKALVT</sequence>
<reference evidence="3" key="1">
    <citation type="submission" date="2021-06" db="EMBL/GenBank/DDBJ databases">
        <title>Parelaphostrongylus tenuis whole genome reference sequence.</title>
        <authorList>
            <person name="Garwood T.J."/>
            <person name="Larsen P.A."/>
            <person name="Fountain-Jones N.M."/>
            <person name="Garbe J.R."/>
            <person name="Macchietto M.G."/>
            <person name="Kania S.A."/>
            <person name="Gerhold R.W."/>
            <person name="Richards J.E."/>
            <person name="Wolf T.M."/>
        </authorList>
    </citation>
    <scope>NUCLEOTIDE SEQUENCE</scope>
    <source>
        <strain evidence="3">MNPRO001-30</strain>
        <tissue evidence="3">Meninges</tissue>
    </source>
</reference>
<comment type="caution">
    <text evidence="3">The sequence shown here is derived from an EMBL/GenBank/DDBJ whole genome shotgun (WGS) entry which is preliminary data.</text>
</comment>
<feature type="region of interest" description="Disordered" evidence="1">
    <location>
        <begin position="790"/>
        <end position="811"/>
    </location>
</feature>
<evidence type="ECO:0000256" key="1">
    <source>
        <dbReference type="SAM" id="MobiDB-lite"/>
    </source>
</evidence>
<feature type="compositionally biased region" description="Low complexity" evidence="1">
    <location>
        <begin position="297"/>
        <end position="319"/>
    </location>
</feature>
<feature type="compositionally biased region" description="Low complexity" evidence="1">
    <location>
        <begin position="573"/>
        <end position="586"/>
    </location>
</feature>
<dbReference type="GO" id="GO:0030425">
    <property type="term" value="C:dendrite"/>
    <property type="evidence" value="ECO:0007669"/>
    <property type="project" value="TreeGrafter"/>
</dbReference>
<dbReference type="Pfam" id="PF25281">
    <property type="entry name" value="MBL_MAP1B"/>
    <property type="match status" value="1"/>
</dbReference>
<feature type="compositionally biased region" description="Basic and acidic residues" evidence="1">
    <location>
        <begin position="799"/>
        <end position="811"/>
    </location>
</feature>
<dbReference type="GO" id="GO:0043025">
    <property type="term" value="C:neuronal cell body"/>
    <property type="evidence" value="ECO:0007669"/>
    <property type="project" value="TreeGrafter"/>
</dbReference>
<dbReference type="GO" id="GO:0005875">
    <property type="term" value="C:microtubule associated complex"/>
    <property type="evidence" value="ECO:0007669"/>
    <property type="project" value="TreeGrafter"/>
</dbReference>
<protein>
    <recommendedName>
        <fullName evidence="2">Microtubule-associated protein 1A/B/S-like MBL-like domain-containing protein</fullName>
    </recommendedName>
</protein>
<dbReference type="GO" id="GO:0003779">
    <property type="term" value="F:actin binding"/>
    <property type="evidence" value="ECO:0007669"/>
    <property type="project" value="TreeGrafter"/>
</dbReference>
<dbReference type="PANTHER" id="PTHR13843">
    <property type="entry name" value="MICROTUBULE-ASSOCIATED PROTEIN"/>
    <property type="match status" value="1"/>
</dbReference>
<proteinExistence type="predicted"/>
<dbReference type="GO" id="GO:0045202">
    <property type="term" value="C:synapse"/>
    <property type="evidence" value="ECO:0007669"/>
    <property type="project" value="TreeGrafter"/>
</dbReference>
<dbReference type="EMBL" id="JAHQIW010000810">
    <property type="protein sequence ID" value="KAJ1350184.1"/>
    <property type="molecule type" value="Genomic_DNA"/>
</dbReference>
<name>A0AAD5QHV8_PARTN</name>
<evidence type="ECO:0000313" key="3">
    <source>
        <dbReference type="EMBL" id="KAJ1350184.1"/>
    </source>
</evidence>
<dbReference type="Proteomes" id="UP001196413">
    <property type="component" value="Unassembled WGS sequence"/>
</dbReference>
<feature type="region of interest" description="Disordered" evidence="1">
    <location>
        <begin position="230"/>
        <end position="336"/>
    </location>
</feature>
<dbReference type="GO" id="GO:0005829">
    <property type="term" value="C:cytosol"/>
    <property type="evidence" value="ECO:0007669"/>
    <property type="project" value="TreeGrafter"/>
</dbReference>
<dbReference type="PANTHER" id="PTHR13843:SF12">
    <property type="entry name" value="ATPASE F1_V1_A1 COMPLEX ALPHA_BETA SUBUNIT NUCLEOTIDE-BINDING DOMAIN-CONTAINING PROTEIN"/>
    <property type="match status" value="1"/>
</dbReference>
<feature type="compositionally biased region" description="Low complexity" evidence="1">
    <location>
        <begin position="257"/>
        <end position="274"/>
    </location>
</feature>
<dbReference type="InterPro" id="IPR026074">
    <property type="entry name" value="MAP1"/>
</dbReference>
<feature type="compositionally biased region" description="Polar residues" evidence="1">
    <location>
        <begin position="499"/>
        <end position="510"/>
    </location>
</feature>
<feature type="compositionally biased region" description="Polar residues" evidence="1">
    <location>
        <begin position="534"/>
        <end position="549"/>
    </location>
</feature>
<feature type="compositionally biased region" description="Low complexity" evidence="1">
    <location>
        <begin position="449"/>
        <end position="463"/>
    </location>
</feature>
<accession>A0AAD5QHV8</accession>
<feature type="compositionally biased region" description="Pro residues" evidence="1">
    <location>
        <begin position="524"/>
        <end position="533"/>
    </location>
</feature>
<dbReference type="GO" id="GO:0000226">
    <property type="term" value="P:microtubule cytoskeleton organization"/>
    <property type="evidence" value="ECO:0007669"/>
    <property type="project" value="InterPro"/>
</dbReference>
<feature type="region of interest" description="Disordered" evidence="1">
    <location>
        <begin position="360"/>
        <end position="644"/>
    </location>
</feature>
<dbReference type="GO" id="GO:0031114">
    <property type="term" value="P:regulation of microtubule depolymerization"/>
    <property type="evidence" value="ECO:0007669"/>
    <property type="project" value="TreeGrafter"/>
</dbReference>
<evidence type="ECO:0000313" key="4">
    <source>
        <dbReference type="Proteomes" id="UP001196413"/>
    </source>
</evidence>
<dbReference type="GO" id="GO:0007409">
    <property type="term" value="P:axonogenesis"/>
    <property type="evidence" value="ECO:0007669"/>
    <property type="project" value="TreeGrafter"/>
</dbReference>
<evidence type="ECO:0000259" key="2">
    <source>
        <dbReference type="Pfam" id="PF25281"/>
    </source>
</evidence>
<dbReference type="GO" id="GO:0008017">
    <property type="term" value="F:microtubule binding"/>
    <property type="evidence" value="ECO:0007669"/>
    <property type="project" value="InterPro"/>
</dbReference>
<feature type="domain" description="Microtubule-associated protein 1A/B/S-like MBL-like" evidence="2">
    <location>
        <begin position="111"/>
        <end position="216"/>
    </location>
</feature>